<dbReference type="InterPro" id="IPR036383">
    <property type="entry name" value="TSP1_rpt_sf"/>
</dbReference>
<evidence type="ECO:0000313" key="2">
    <source>
        <dbReference type="Proteomes" id="UP001328107"/>
    </source>
</evidence>
<dbReference type="InterPro" id="IPR000884">
    <property type="entry name" value="TSP1_rpt"/>
</dbReference>
<comment type="caution">
    <text evidence="1">The sequence shown here is derived from an EMBL/GenBank/DDBJ whole genome shotgun (WGS) entry which is preliminary data.</text>
</comment>
<dbReference type="InterPro" id="IPR029033">
    <property type="entry name" value="His_PPase_superfam"/>
</dbReference>
<dbReference type="GO" id="GO:0016791">
    <property type="term" value="F:phosphatase activity"/>
    <property type="evidence" value="ECO:0007669"/>
    <property type="project" value="UniProtKB-ARBA"/>
</dbReference>
<dbReference type="PROSITE" id="PS50092">
    <property type="entry name" value="TSP1"/>
    <property type="match status" value="1"/>
</dbReference>
<proteinExistence type="predicted"/>
<dbReference type="Gene3D" id="3.40.50.1240">
    <property type="entry name" value="Phosphoglycerate mutase-like"/>
    <property type="match status" value="1"/>
</dbReference>
<dbReference type="EMBL" id="BTRK01000002">
    <property type="protein sequence ID" value="GMR35284.1"/>
    <property type="molecule type" value="Genomic_DNA"/>
</dbReference>
<keyword evidence="2" id="KW-1185">Reference proteome</keyword>
<sequence length="190" mass="20973">MNVFSSHNRSALFFDGKNPNFASSIVLELWRNHAGTPYVKMFVIDGAGESFREFKYCDQLPPDFERINGFCTLESLERAKSMSITDDPIECASEQPTCCPEGGTWSEWATEGDCTTTCGSCSERTRTRTCTSAAYDCPCKGESSEVGPCGISLCPFPATQNCCSPYAKKKNEKTDTFFCGSENEPPYEPC</sequence>
<dbReference type="Proteomes" id="UP001328107">
    <property type="component" value="Unassembled WGS sequence"/>
</dbReference>
<protein>
    <submittedName>
        <fullName evidence="1">Uncharacterized protein</fullName>
    </submittedName>
</protein>
<reference evidence="2" key="1">
    <citation type="submission" date="2022-10" db="EMBL/GenBank/DDBJ databases">
        <title>Genome assembly of Pristionchus species.</title>
        <authorList>
            <person name="Yoshida K."/>
            <person name="Sommer R.J."/>
        </authorList>
    </citation>
    <scope>NUCLEOTIDE SEQUENCE [LARGE SCALE GENOMIC DNA]</scope>
    <source>
        <strain evidence="2">RS5460</strain>
    </source>
</reference>
<dbReference type="SUPFAM" id="SSF82895">
    <property type="entry name" value="TSP-1 type 1 repeat"/>
    <property type="match status" value="1"/>
</dbReference>
<dbReference type="SUPFAM" id="SSF53254">
    <property type="entry name" value="Phosphoglycerate mutase-like"/>
    <property type="match status" value="1"/>
</dbReference>
<accession>A0AAN5CAV0</accession>
<gene>
    <name evidence="1" type="ORF">PMAYCL1PPCAC_05479</name>
</gene>
<dbReference type="AlphaFoldDB" id="A0AAN5CAV0"/>
<organism evidence="1 2">
    <name type="scientific">Pristionchus mayeri</name>
    <dbReference type="NCBI Taxonomy" id="1317129"/>
    <lineage>
        <taxon>Eukaryota</taxon>
        <taxon>Metazoa</taxon>
        <taxon>Ecdysozoa</taxon>
        <taxon>Nematoda</taxon>
        <taxon>Chromadorea</taxon>
        <taxon>Rhabditida</taxon>
        <taxon>Rhabditina</taxon>
        <taxon>Diplogasteromorpha</taxon>
        <taxon>Diplogasteroidea</taxon>
        <taxon>Neodiplogasteridae</taxon>
        <taxon>Pristionchus</taxon>
    </lineage>
</organism>
<dbReference type="PANTHER" id="PTHR31936:SF2">
    <property type="entry name" value="FLO11 DOMAIN-CONTAINING PROTEIN"/>
    <property type="match status" value="1"/>
</dbReference>
<name>A0AAN5CAV0_9BILA</name>
<evidence type="ECO:0000313" key="1">
    <source>
        <dbReference type="EMBL" id="GMR35284.1"/>
    </source>
</evidence>
<dbReference type="PANTHER" id="PTHR31936">
    <property type="entry name" value="PROTEIN CBG18744"/>
    <property type="match status" value="1"/>
</dbReference>